<dbReference type="KEGG" id="hbs:IPV69_19010"/>
<evidence type="ECO:0000313" key="2">
    <source>
        <dbReference type="Proteomes" id="UP000593765"/>
    </source>
</evidence>
<dbReference type="RefSeq" id="WP_206291300.1">
    <property type="nucleotide sequence ID" value="NZ_CP063458.1"/>
</dbReference>
<dbReference type="EMBL" id="CP063458">
    <property type="protein sequence ID" value="QOV88322.1"/>
    <property type="molecule type" value="Genomic_DNA"/>
</dbReference>
<gene>
    <name evidence="1" type="ORF">IPV69_19010</name>
</gene>
<reference evidence="1 2" key="1">
    <citation type="submission" date="2020-10" db="EMBL/GenBank/DDBJ databases">
        <title>Wide distribution of Phycisphaera-like planctomycetes from WD2101 soil group in peatlands and genome analysis of the first cultivated representative.</title>
        <authorList>
            <person name="Dedysh S.N."/>
            <person name="Beletsky A.V."/>
            <person name="Ivanova A."/>
            <person name="Kulichevskaya I.S."/>
            <person name="Suzina N.E."/>
            <person name="Philippov D.A."/>
            <person name="Rakitin A.L."/>
            <person name="Mardanov A.V."/>
            <person name="Ravin N.V."/>
        </authorList>
    </citation>
    <scope>NUCLEOTIDE SEQUENCE [LARGE SCALE GENOMIC DNA]</scope>
    <source>
        <strain evidence="1 2">M1803</strain>
    </source>
</reference>
<dbReference type="AlphaFoldDB" id="A0A7M2WT16"/>
<evidence type="ECO:0000313" key="1">
    <source>
        <dbReference type="EMBL" id="QOV88322.1"/>
    </source>
</evidence>
<protein>
    <submittedName>
        <fullName evidence="1">Uncharacterized protein</fullName>
    </submittedName>
</protein>
<sequence>MKLDPIFTDEVNEYGPLGNDTGADVLGHYRQWRESGNRPGQFLPHLLQAWEIGDYDWDDQDANVIVEEMQRSQQAVFERLTRDDAIIGLAFAQIVVDGAAQPKVLERALKAVQRQSEDRIIDFRGWDDPAYRKEVLAKVAAFLAAARPAV</sequence>
<accession>A0A7M2WT16</accession>
<dbReference type="Proteomes" id="UP000593765">
    <property type="component" value="Chromosome"/>
</dbReference>
<proteinExistence type="predicted"/>
<name>A0A7M2WT16_9BACT</name>
<keyword evidence="2" id="KW-1185">Reference proteome</keyword>
<organism evidence="1 2">
    <name type="scientific">Humisphaera borealis</name>
    <dbReference type="NCBI Taxonomy" id="2807512"/>
    <lineage>
        <taxon>Bacteria</taxon>
        <taxon>Pseudomonadati</taxon>
        <taxon>Planctomycetota</taxon>
        <taxon>Phycisphaerae</taxon>
        <taxon>Tepidisphaerales</taxon>
        <taxon>Tepidisphaeraceae</taxon>
        <taxon>Humisphaera</taxon>
    </lineage>
</organism>